<evidence type="ECO:0000313" key="2">
    <source>
        <dbReference type="WBParaSite" id="ES5_v2.g23615.t1"/>
    </source>
</evidence>
<dbReference type="Proteomes" id="UP000887579">
    <property type="component" value="Unplaced"/>
</dbReference>
<protein>
    <submittedName>
        <fullName evidence="2">Uncharacterized protein</fullName>
    </submittedName>
</protein>
<evidence type="ECO:0000313" key="1">
    <source>
        <dbReference type="Proteomes" id="UP000887579"/>
    </source>
</evidence>
<reference evidence="2" key="1">
    <citation type="submission" date="2022-11" db="UniProtKB">
        <authorList>
            <consortium name="WormBaseParasite"/>
        </authorList>
    </citation>
    <scope>IDENTIFICATION</scope>
</reference>
<proteinExistence type="predicted"/>
<sequence length="38" mass="4348">DTNPAKEKSHFEDVIKGDLELRGIQPDIWTHSSIILML</sequence>
<name>A0AC34G1N5_9BILA</name>
<accession>A0AC34G1N5</accession>
<organism evidence="1 2">
    <name type="scientific">Panagrolaimus sp. ES5</name>
    <dbReference type="NCBI Taxonomy" id="591445"/>
    <lineage>
        <taxon>Eukaryota</taxon>
        <taxon>Metazoa</taxon>
        <taxon>Ecdysozoa</taxon>
        <taxon>Nematoda</taxon>
        <taxon>Chromadorea</taxon>
        <taxon>Rhabditida</taxon>
        <taxon>Tylenchina</taxon>
        <taxon>Panagrolaimomorpha</taxon>
        <taxon>Panagrolaimoidea</taxon>
        <taxon>Panagrolaimidae</taxon>
        <taxon>Panagrolaimus</taxon>
    </lineage>
</organism>
<dbReference type="WBParaSite" id="ES5_v2.g23615.t1">
    <property type="protein sequence ID" value="ES5_v2.g23615.t1"/>
    <property type="gene ID" value="ES5_v2.g23615"/>
</dbReference>